<dbReference type="GO" id="GO:0016491">
    <property type="term" value="F:oxidoreductase activity"/>
    <property type="evidence" value="ECO:0007669"/>
    <property type="project" value="UniProtKB-KW"/>
</dbReference>
<organism evidence="4 5">
    <name type="scientific">Pisolithus microcarpus 441</name>
    <dbReference type="NCBI Taxonomy" id="765257"/>
    <lineage>
        <taxon>Eukaryota</taxon>
        <taxon>Fungi</taxon>
        <taxon>Dikarya</taxon>
        <taxon>Basidiomycota</taxon>
        <taxon>Agaricomycotina</taxon>
        <taxon>Agaricomycetes</taxon>
        <taxon>Agaricomycetidae</taxon>
        <taxon>Boletales</taxon>
        <taxon>Sclerodermatineae</taxon>
        <taxon>Pisolithaceae</taxon>
        <taxon>Pisolithus</taxon>
    </lineage>
</organism>
<reference evidence="4 5" key="1">
    <citation type="submission" date="2014-04" db="EMBL/GenBank/DDBJ databases">
        <authorList>
            <consortium name="DOE Joint Genome Institute"/>
            <person name="Kuo A."/>
            <person name="Kohler A."/>
            <person name="Costa M.D."/>
            <person name="Nagy L.G."/>
            <person name="Floudas D."/>
            <person name="Copeland A."/>
            <person name="Barry K.W."/>
            <person name="Cichocki N."/>
            <person name="Veneault-Fourrey C."/>
            <person name="LaButti K."/>
            <person name="Lindquist E.A."/>
            <person name="Lipzen A."/>
            <person name="Lundell T."/>
            <person name="Morin E."/>
            <person name="Murat C."/>
            <person name="Sun H."/>
            <person name="Tunlid A."/>
            <person name="Henrissat B."/>
            <person name="Grigoriev I.V."/>
            <person name="Hibbett D.S."/>
            <person name="Martin F."/>
            <person name="Nordberg H.P."/>
            <person name="Cantor M.N."/>
            <person name="Hua S.X."/>
        </authorList>
    </citation>
    <scope>NUCLEOTIDE SEQUENCE [LARGE SCALE GENOMIC DNA]</scope>
    <source>
        <strain evidence="4 5">441</strain>
    </source>
</reference>
<dbReference type="AlphaFoldDB" id="A0A0C9Z0S2"/>
<reference evidence="5" key="2">
    <citation type="submission" date="2015-01" db="EMBL/GenBank/DDBJ databases">
        <title>Evolutionary Origins and Diversification of the Mycorrhizal Mutualists.</title>
        <authorList>
            <consortium name="DOE Joint Genome Institute"/>
            <consortium name="Mycorrhizal Genomics Consortium"/>
            <person name="Kohler A."/>
            <person name="Kuo A."/>
            <person name="Nagy L.G."/>
            <person name="Floudas D."/>
            <person name="Copeland A."/>
            <person name="Barry K.W."/>
            <person name="Cichocki N."/>
            <person name="Veneault-Fourrey C."/>
            <person name="LaButti K."/>
            <person name="Lindquist E.A."/>
            <person name="Lipzen A."/>
            <person name="Lundell T."/>
            <person name="Morin E."/>
            <person name="Murat C."/>
            <person name="Riley R."/>
            <person name="Ohm R."/>
            <person name="Sun H."/>
            <person name="Tunlid A."/>
            <person name="Henrissat B."/>
            <person name="Grigoriev I.V."/>
            <person name="Hibbett D.S."/>
            <person name="Martin F."/>
        </authorList>
    </citation>
    <scope>NUCLEOTIDE SEQUENCE [LARGE SCALE GENOMIC DNA]</scope>
    <source>
        <strain evidence="5">441</strain>
    </source>
</reference>
<evidence type="ECO:0008006" key="6">
    <source>
        <dbReference type="Google" id="ProtNLM"/>
    </source>
</evidence>
<dbReference type="OrthoDB" id="191139at2759"/>
<dbReference type="SUPFAM" id="SSF51735">
    <property type="entry name" value="NAD(P)-binding Rossmann-fold domains"/>
    <property type="match status" value="1"/>
</dbReference>
<comment type="similarity">
    <text evidence="1">Belongs to the short-chain dehydrogenases/reductases (SDR) family.</text>
</comment>
<keyword evidence="3" id="KW-0560">Oxidoreductase</keyword>
<evidence type="ECO:0000256" key="1">
    <source>
        <dbReference type="ARBA" id="ARBA00006484"/>
    </source>
</evidence>
<dbReference type="InterPro" id="IPR002347">
    <property type="entry name" value="SDR_fam"/>
</dbReference>
<dbReference type="Gene3D" id="3.40.50.720">
    <property type="entry name" value="NAD(P)-binding Rossmann-like Domain"/>
    <property type="match status" value="1"/>
</dbReference>
<dbReference type="PRINTS" id="PR00081">
    <property type="entry name" value="GDHRDH"/>
</dbReference>
<dbReference type="PANTHER" id="PTHR24320:SF282">
    <property type="entry name" value="WW DOMAIN-CONTAINING OXIDOREDUCTASE"/>
    <property type="match status" value="1"/>
</dbReference>
<gene>
    <name evidence="4" type="ORF">PISMIDRAFT_16155</name>
</gene>
<dbReference type="PANTHER" id="PTHR24320">
    <property type="entry name" value="RETINOL DEHYDROGENASE"/>
    <property type="match status" value="1"/>
</dbReference>
<dbReference type="HOGENOM" id="CLU_010194_44_6_1"/>
<protein>
    <recommendedName>
        <fullName evidence="6">Protochlorophyllide reductase</fullName>
    </recommendedName>
</protein>
<dbReference type="InterPro" id="IPR036291">
    <property type="entry name" value="NAD(P)-bd_dom_sf"/>
</dbReference>
<dbReference type="STRING" id="765257.A0A0C9Z0S2"/>
<proteinExistence type="inferred from homology"/>
<keyword evidence="2" id="KW-0521">NADP</keyword>
<dbReference type="Proteomes" id="UP000054018">
    <property type="component" value="Unassembled WGS sequence"/>
</dbReference>
<evidence type="ECO:0000256" key="2">
    <source>
        <dbReference type="ARBA" id="ARBA00022857"/>
    </source>
</evidence>
<evidence type="ECO:0000313" key="4">
    <source>
        <dbReference type="EMBL" id="KIK15902.1"/>
    </source>
</evidence>
<sequence>MGIFSSKAFNPERDTPDLTGKVALVTGGNAGIGYATVEHLARKGAKVYMASRNKEKAEAAIAKLKALGLEHVVWLELDLSDPRNAKTAAQEFTNKENRLDILIHNAAAVFETYEIMPDGVQRIMVVNLISPFVLTRELLPVLKNTASQPESDVRVVVISSDGHKLVRGKPRFKTIEDLNDDCSYSWTPSFARYCLSKLTNVLYAFELNRRLASSPDPAESRIMAISVHPGFVNTFSQKPEIARLHLSLLVGLLVSPFAATPELGAYNTVFAAAAPVVRREREKYGGGYLVPVGKLVRPDGTSWSSWLWDREVTDSKEKEEIEEERELDERGRELWDTVEKFLKEKGI</sequence>
<dbReference type="EMBL" id="KN833872">
    <property type="protein sequence ID" value="KIK15902.1"/>
    <property type="molecule type" value="Genomic_DNA"/>
</dbReference>
<dbReference type="Pfam" id="PF00106">
    <property type="entry name" value="adh_short"/>
    <property type="match status" value="1"/>
</dbReference>
<keyword evidence="5" id="KW-1185">Reference proteome</keyword>
<evidence type="ECO:0000256" key="3">
    <source>
        <dbReference type="ARBA" id="ARBA00023002"/>
    </source>
</evidence>
<evidence type="ECO:0000313" key="5">
    <source>
        <dbReference type="Proteomes" id="UP000054018"/>
    </source>
</evidence>
<accession>A0A0C9Z0S2</accession>
<name>A0A0C9Z0S2_9AGAM</name>